<sequence length="206" mass="23032">MVLGQSNKTQVPRSRSRVTASAYLSSIGRWDKLVAGRWKRNDSPFLCSPASARFEILRHQKLDTSPFAYWLGCDAGVTPDLAREKLEPYFIRHSTRTIWNEVTLHSLLRANEIASPFYSPPKVGEPMDQDEPDPEPIPIQHTGSSSLADRLDYGEGGSFSKTPSDAHELRACISYFDSLAPQGTARASTAELTEELTRDLYTENLE</sequence>
<evidence type="ECO:0000313" key="3">
    <source>
        <dbReference type="Proteomes" id="UP000054279"/>
    </source>
</evidence>
<reference evidence="2 3" key="1">
    <citation type="submission" date="2014-06" db="EMBL/GenBank/DDBJ databases">
        <title>Evolutionary Origins and Diversification of the Mycorrhizal Mutualists.</title>
        <authorList>
            <consortium name="DOE Joint Genome Institute"/>
            <consortium name="Mycorrhizal Genomics Consortium"/>
            <person name="Kohler A."/>
            <person name="Kuo A."/>
            <person name="Nagy L.G."/>
            <person name="Floudas D."/>
            <person name="Copeland A."/>
            <person name="Barry K.W."/>
            <person name="Cichocki N."/>
            <person name="Veneault-Fourrey C."/>
            <person name="LaButti K."/>
            <person name="Lindquist E.A."/>
            <person name="Lipzen A."/>
            <person name="Lundell T."/>
            <person name="Morin E."/>
            <person name="Murat C."/>
            <person name="Riley R."/>
            <person name="Ohm R."/>
            <person name="Sun H."/>
            <person name="Tunlid A."/>
            <person name="Henrissat B."/>
            <person name="Grigoriev I.V."/>
            <person name="Hibbett D.S."/>
            <person name="Martin F."/>
        </authorList>
    </citation>
    <scope>NUCLEOTIDE SEQUENCE [LARGE SCALE GENOMIC DNA]</scope>
    <source>
        <strain evidence="2 3">SS14</strain>
    </source>
</reference>
<dbReference type="Proteomes" id="UP000054279">
    <property type="component" value="Unassembled WGS sequence"/>
</dbReference>
<evidence type="ECO:0000313" key="2">
    <source>
        <dbReference type="EMBL" id="KIJ26289.1"/>
    </source>
</evidence>
<protein>
    <submittedName>
        <fullName evidence="2">Uncharacterized protein</fullName>
    </submittedName>
</protein>
<dbReference type="HOGENOM" id="CLU_097654_0_0_1"/>
<gene>
    <name evidence="2" type="ORF">M422DRAFT_272677</name>
</gene>
<dbReference type="AlphaFoldDB" id="A0A0C9TWR8"/>
<organism evidence="2 3">
    <name type="scientific">Sphaerobolus stellatus (strain SS14)</name>
    <dbReference type="NCBI Taxonomy" id="990650"/>
    <lineage>
        <taxon>Eukaryota</taxon>
        <taxon>Fungi</taxon>
        <taxon>Dikarya</taxon>
        <taxon>Basidiomycota</taxon>
        <taxon>Agaricomycotina</taxon>
        <taxon>Agaricomycetes</taxon>
        <taxon>Phallomycetidae</taxon>
        <taxon>Geastrales</taxon>
        <taxon>Sphaerobolaceae</taxon>
        <taxon>Sphaerobolus</taxon>
    </lineage>
</organism>
<keyword evidence="3" id="KW-1185">Reference proteome</keyword>
<proteinExistence type="predicted"/>
<evidence type="ECO:0000256" key="1">
    <source>
        <dbReference type="SAM" id="MobiDB-lite"/>
    </source>
</evidence>
<accession>A0A0C9TWR8</accession>
<name>A0A0C9TWR8_SPHS4</name>
<dbReference type="EMBL" id="KN837376">
    <property type="protein sequence ID" value="KIJ26289.1"/>
    <property type="molecule type" value="Genomic_DNA"/>
</dbReference>
<feature type="region of interest" description="Disordered" evidence="1">
    <location>
        <begin position="119"/>
        <end position="164"/>
    </location>
</feature>